<proteinExistence type="predicted"/>
<dbReference type="Pfam" id="PF04883">
    <property type="entry name" value="HK97-gp10_like"/>
    <property type="match status" value="1"/>
</dbReference>
<accession>A0ABX2L521</accession>
<name>A0ABX2L521_9PROT</name>
<organism evidence="1 2">
    <name type="scientific">Azospirillum formosense</name>
    <dbReference type="NCBI Taxonomy" id="861533"/>
    <lineage>
        <taxon>Bacteria</taxon>
        <taxon>Pseudomonadati</taxon>
        <taxon>Pseudomonadota</taxon>
        <taxon>Alphaproteobacteria</taxon>
        <taxon>Rhodospirillales</taxon>
        <taxon>Azospirillaceae</taxon>
        <taxon>Azospirillum</taxon>
    </lineage>
</organism>
<keyword evidence="2" id="KW-1185">Reference proteome</keyword>
<evidence type="ECO:0000313" key="1">
    <source>
        <dbReference type="EMBL" id="NUB22022.1"/>
    </source>
</evidence>
<dbReference type="EMBL" id="WHOR01000232">
    <property type="protein sequence ID" value="NUB22022.1"/>
    <property type="molecule type" value="Genomic_DNA"/>
</dbReference>
<dbReference type="InterPro" id="IPR010064">
    <property type="entry name" value="HK97-gp10_tail"/>
</dbReference>
<sequence>MARRSRVIGGQRLRRRLRQLPAAIRKEIREVVEEGALAILEDAVQRAPAPGAHPYATGELKSKLRYRLTKDGLTARIGSWGKRRRAGHAHLVEFGVAPHTITMPKGGVIRHPGAPASPFLLPAFKLNRRRVGRAIAEAINRAIKRVSFI</sequence>
<dbReference type="NCBIfam" id="TIGR01725">
    <property type="entry name" value="phge_HK97_gp10"/>
    <property type="match status" value="1"/>
</dbReference>
<comment type="caution">
    <text evidence="1">The sequence shown here is derived from an EMBL/GenBank/DDBJ whole genome shotgun (WGS) entry which is preliminary data.</text>
</comment>
<reference evidence="1 2" key="1">
    <citation type="submission" date="2019-10" db="EMBL/GenBank/DDBJ databases">
        <title>Genome sequence of Azospirillum formosense CC-Nfb-7.</title>
        <authorList>
            <person name="Ambrosini A."/>
            <person name="Sant'Anna F.H."/>
            <person name="Cassan F.D."/>
            <person name="Souza E.M."/>
            <person name="Passaglia L.M.P."/>
        </authorList>
    </citation>
    <scope>NUCLEOTIDE SEQUENCE [LARGE SCALE GENOMIC DNA]</scope>
    <source>
        <strain evidence="1 2">CC-NFb-7</strain>
    </source>
</reference>
<protein>
    <recommendedName>
        <fullName evidence="3">HK97 gp10 family phage protein</fullName>
    </recommendedName>
</protein>
<dbReference type="Proteomes" id="UP000639419">
    <property type="component" value="Unassembled WGS sequence"/>
</dbReference>
<gene>
    <name evidence="1" type="ORF">GBZ26_22900</name>
</gene>
<dbReference type="RefSeq" id="WP_174440820.1">
    <property type="nucleotide sequence ID" value="NZ_BAABCC010000005.1"/>
</dbReference>
<evidence type="ECO:0000313" key="2">
    <source>
        <dbReference type="Proteomes" id="UP000639419"/>
    </source>
</evidence>
<evidence type="ECO:0008006" key="3">
    <source>
        <dbReference type="Google" id="ProtNLM"/>
    </source>
</evidence>